<name>A0A6G6J679_PSENT</name>
<dbReference type="Proteomes" id="UP000501063">
    <property type="component" value="Chromosome"/>
</dbReference>
<reference evidence="1 2" key="1">
    <citation type="submission" date="2020-02" db="EMBL/GenBank/DDBJ databases">
        <title>Integrative conjugative elements (ICEs) and plasmids drive adaptation of Pseudomonas nitroreducens strain HBP1 to wastewater environment.</title>
        <authorList>
            <person name="Sentchilo V."/>
            <person name="Carraro N."/>
            <person name="Bertelli C."/>
            <person name="van der Meer J.R."/>
        </authorList>
    </citation>
    <scope>NUCLEOTIDE SEQUENCE [LARGE SCALE GENOMIC DNA]</scope>
    <source>
        <strain evidence="1 2">HBP1</strain>
    </source>
</reference>
<dbReference type="EMBL" id="CP049140">
    <property type="protein sequence ID" value="QIE90858.1"/>
    <property type="molecule type" value="Genomic_DNA"/>
</dbReference>
<sequence length="105" mass="12412">MNPNEILLRCYLEKKDGYWQAFCIDLCLAVQGDSQAEVRRKLHEQVYDYLSDIFDGEDQPYAAQLLKRKAPLSQQIKYHYYKLIGHWNGFKNRITFQDAIPLKLA</sequence>
<dbReference type="AlphaFoldDB" id="A0A6G6J679"/>
<organism evidence="1 2">
    <name type="scientific">Pseudomonas nitroreducens</name>
    <dbReference type="NCBI Taxonomy" id="46680"/>
    <lineage>
        <taxon>Bacteria</taxon>
        <taxon>Pseudomonadati</taxon>
        <taxon>Pseudomonadota</taxon>
        <taxon>Gammaproteobacteria</taxon>
        <taxon>Pseudomonadales</taxon>
        <taxon>Pseudomonadaceae</taxon>
        <taxon>Pseudomonas</taxon>
    </lineage>
</organism>
<gene>
    <name evidence="1" type="ORF">G5B91_10915</name>
</gene>
<evidence type="ECO:0000313" key="1">
    <source>
        <dbReference type="EMBL" id="QIE90858.1"/>
    </source>
</evidence>
<evidence type="ECO:0000313" key="2">
    <source>
        <dbReference type="Proteomes" id="UP000501063"/>
    </source>
</evidence>
<dbReference type="KEGG" id="pnt:G5B91_10915"/>
<accession>A0A6G6J679</accession>
<dbReference type="SUPFAM" id="SSF143100">
    <property type="entry name" value="TTHA1013/TTHA0281-like"/>
    <property type="match status" value="1"/>
</dbReference>
<evidence type="ECO:0008006" key="3">
    <source>
        <dbReference type="Google" id="ProtNLM"/>
    </source>
</evidence>
<proteinExistence type="predicted"/>
<protein>
    <recommendedName>
        <fullName evidence="3">DUF1902 domain-containing protein</fullName>
    </recommendedName>
</protein>
<dbReference type="InterPro" id="IPR035069">
    <property type="entry name" value="TTHA1013/TTHA0281-like"/>
</dbReference>